<evidence type="ECO:0000313" key="2">
    <source>
        <dbReference type="EMBL" id="QHT78945.1"/>
    </source>
</evidence>
<dbReference type="AlphaFoldDB" id="A0A6C0HFL8"/>
<keyword evidence="1" id="KW-0812">Transmembrane</keyword>
<sequence>MSDSKNLQTDRGSATCLPNSTESQQFQQYLQKCRTSQDTRIANTFLSSTIEKYITLFDSYRAQFTDLIINTDNLYALTSNTSSLNDEHTALQKQKDKLKDQITYYRRNAGASDKTFLEDIYKETPQKQLSPSLQDAILLLFWFGWLVMSITLIFVRWTSPSGGWKAGLFVTMVLVLVTLCIFAILVQVA</sequence>
<organism evidence="2">
    <name type="scientific">viral metagenome</name>
    <dbReference type="NCBI Taxonomy" id="1070528"/>
    <lineage>
        <taxon>unclassified sequences</taxon>
        <taxon>metagenomes</taxon>
        <taxon>organismal metagenomes</taxon>
    </lineage>
</organism>
<evidence type="ECO:0000256" key="1">
    <source>
        <dbReference type="SAM" id="Phobius"/>
    </source>
</evidence>
<protein>
    <submittedName>
        <fullName evidence="2">Uncharacterized protein</fullName>
    </submittedName>
</protein>
<feature type="transmembrane region" description="Helical" evidence="1">
    <location>
        <begin position="167"/>
        <end position="186"/>
    </location>
</feature>
<feature type="transmembrane region" description="Helical" evidence="1">
    <location>
        <begin position="136"/>
        <end position="155"/>
    </location>
</feature>
<keyword evidence="1" id="KW-1133">Transmembrane helix</keyword>
<reference evidence="2" key="1">
    <citation type="journal article" date="2020" name="Nature">
        <title>Giant virus diversity and host interactions through global metagenomics.</title>
        <authorList>
            <person name="Schulz F."/>
            <person name="Roux S."/>
            <person name="Paez-Espino D."/>
            <person name="Jungbluth S."/>
            <person name="Walsh D.A."/>
            <person name="Denef V.J."/>
            <person name="McMahon K.D."/>
            <person name="Konstantinidis K.T."/>
            <person name="Eloe-Fadrosh E.A."/>
            <person name="Kyrpides N.C."/>
            <person name="Woyke T."/>
        </authorList>
    </citation>
    <scope>NUCLEOTIDE SEQUENCE</scope>
    <source>
        <strain evidence="2">GVMAG-M-3300023179-97</strain>
    </source>
</reference>
<keyword evidence="1" id="KW-0472">Membrane</keyword>
<proteinExistence type="predicted"/>
<accession>A0A6C0HFL8</accession>
<name>A0A6C0HFL8_9ZZZZ</name>
<dbReference type="EMBL" id="MN739942">
    <property type="protein sequence ID" value="QHT78945.1"/>
    <property type="molecule type" value="Genomic_DNA"/>
</dbReference>